<dbReference type="HOGENOM" id="CLU_063305_1_0_1"/>
<keyword evidence="4 6" id="KW-1133">Transmembrane helix</keyword>
<organism evidence="7 8">
    <name type="scientific">Caenorhabditis briggsae</name>
    <dbReference type="NCBI Taxonomy" id="6238"/>
    <lineage>
        <taxon>Eukaryota</taxon>
        <taxon>Metazoa</taxon>
        <taxon>Ecdysozoa</taxon>
        <taxon>Nematoda</taxon>
        <taxon>Chromadorea</taxon>
        <taxon>Rhabditida</taxon>
        <taxon>Rhabditina</taxon>
        <taxon>Rhabditomorpha</taxon>
        <taxon>Rhabditoidea</taxon>
        <taxon>Rhabditidae</taxon>
        <taxon>Peloderinae</taxon>
        <taxon>Caenorhabditis</taxon>
    </lineage>
</organism>
<dbReference type="KEGG" id="cbr:CBG_20813"/>
<comment type="subcellular location">
    <subcellularLocation>
        <location evidence="1">Membrane</location>
        <topology evidence="1">Multi-pass membrane protein</topology>
    </subcellularLocation>
</comment>
<sequence>MAQWFELFVAKLMSWPYETGYWTLKGLFNETQLNVTLKQWYSRNQNDMIPIILHQSDYIFFISGFLKMHASMSLTTLLLLISIERSFACYYLNDYEKKSRIWIAVSLLSIGFVLNFIIAAIFYFNLLSMPLLIVLVLAPNIIGFNLIFYTRYWNQKVTKTHEKFANHSNYTLAARFQAKENIKSFQMVQKVIIAGMGMVALGIITAILLLWNTFPRLDNFFNLIIQGEMSFTHLIVSMTIIYSVDSFRKVRLVNWESIWIKFKVSRRKVAIIAVRKDSTVKTDIIKKETETYFNQLANSWT</sequence>
<evidence type="ECO:0000256" key="1">
    <source>
        <dbReference type="ARBA" id="ARBA00004141"/>
    </source>
</evidence>
<dbReference type="AlphaFoldDB" id="A8XYP1"/>
<feature type="transmembrane region" description="Helical" evidence="6">
    <location>
        <begin position="58"/>
        <end position="81"/>
    </location>
</feature>
<keyword evidence="3 6" id="KW-0812">Transmembrane</keyword>
<dbReference type="GO" id="GO:0007606">
    <property type="term" value="P:sensory perception of chemical stimulus"/>
    <property type="evidence" value="ECO:0007669"/>
    <property type="project" value="InterPro"/>
</dbReference>
<evidence type="ECO:0000256" key="2">
    <source>
        <dbReference type="ARBA" id="ARBA00006803"/>
    </source>
</evidence>
<dbReference type="RefSeq" id="XP_045097137.1">
    <property type="nucleotide sequence ID" value="XM_045242714.1"/>
</dbReference>
<feature type="transmembrane region" description="Helical" evidence="6">
    <location>
        <begin position="223"/>
        <end position="244"/>
    </location>
</feature>
<dbReference type="PANTHER" id="PTHR47631:SF1">
    <property type="entry name" value="SERPENTINE RECEPTOR, CLASS E (EPSILON)"/>
    <property type="match status" value="1"/>
</dbReference>
<gene>
    <name evidence="7 9" type="ORF">CBG20813</name>
    <name evidence="7" type="ORF">CBG_20813</name>
</gene>
<dbReference type="GO" id="GO:0016020">
    <property type="term" value="C:membrane"/>
    <property type="evidence" value="ECO:0007669"/>
    <property type="project" value="UniProtKB-SubCell"/>
</dbReference>
<keyword evidence="8" id="KW-1185">Reference proteome</keyword>
<evidence type="ECO:0000256" key="5">
    <source>
        <dbReference type="ARBA" id="ARBA00023136"/>
    </source>
</evidence>
<feature type="transmembrane region" description="Helical" evidence="6">
    <location>
        <begin position="130"/>
        <end position="149"/>
    </location>
</feature>
<proteinExistence type="inferred from homology"/>
<dbReference type="STRING" id="6238.A8XYP1"/>
<protein>
    <submittedName>
        <fullName evidence="7">Protein CBG20813</fullName>
    </submittedName>
</protein>
<dbReference type="EMBL" id="HE600928">
    <property type="protein sequence ID" value="CAP37757.2"/>
    <property type="molecule type" value="Genomic_DNA"/>
</dbReference>
<evidence type="ECO:0000256" key="6">
    <source>
        <dbReference type="SAM" id="Phobius"/>
    </source>
</evidence>
<dbReference type="Pfam" id="PF03125">
    <property type="entry name" value="Sre"/>
    <property type="match status" value="1"/>
</dbReference>
<evidence type="ECO:0000313" key="8">
    <source>
        <dbReference type="Proteomes" id="UP000008549"/>
    </source>
</evidence>
<dbReference type="PANTHER" id="PTHR47631">
    <property type="entry name" value="SERPENTINE RECEPTOR, CLASS E (EPSILON)-RELATED"/>
    <property type="match status" value="1"/>
</dbReference>
<dbReference type="OMA" id="IQGEMSF"/>
<keyword evidence="5 6" id="KW-0472">Membrane</keyword>
<evidence type="ECO:0000313" key="7">
    <source>
        <dbReference type="EMBL" id="CAP37757.2"/>
    </source>
</evidence>
<feature type="transmembrane region" description="Helical" evidence="6">
    <location>
        <begin position="191"/>
        <end position="211"/>
    </location>
</feature>
<dbReference type="eggNOG" id="ENOG502T37H">
    <property type="taxonomic scope" value="Eukaryota"/>
</dbReference>
<name>A8XYP1_CAEBR</name>
<evidence type="ECO:0000256" key="3">
    <source>
        <dbReference type="ARBA" id="ARBA00022692"/>
    </source>
</evidence>
<reference evidence="7 8" key="2">
    <citation type="journal article" date="2011" name="PLoS Genet.">
        <title>Caenorhabditis briggsae recombinant inbred line genotypes reveal inter-strain incompatibility and the evolution of recombination.</title>
        <authorList>
            <person name="Ross J.A."/>
            <person name="Koboldt D.C."/>
            <person name="Staisch J.E."/>
            <person name="Chamberlin H.M."/>
            <person name="Gupta B.P."/>
            <person name="Miller R.D."/>
            <person name="Baird S.E."/>
            <person name="Haag E.S."/>
        </authorList>
    </citation>
    <scope>NUCLEOTIDE SEQUENCE [LARGE SCALE GENOMIC DNA]</scope>
    <source>
        <strain evidence="7 8">AF16</strain>
    </source>
</reference>
<evidence type="ECO:0000256" key="4">
    <source>
        <dbReference type="ARBA" id="ARBA00022989"/>
    </source>
</evidence>
<dbReference type="InParanoid" id="A8XYP1"/>
<accession>A8XYP1</accession>
<dbReference type="Proteomes" id="UP000008549">
    <property type="component" value="Unassembled WGS sequence"/>
</dbReference>
<dbReference type="GeneID" id="8573623"/>
<comment type="similarity">
    <text evidence="2">Belongs to the nematode receptor-like protein sre family.</text>
</comment>
<reference evidence="7 8" key="1">
    <citation type="journal article" date="2003" name="PLoS Biol.">
        <title>The genome sequence of Caenorhabditis briggsae: a platform for comparative genomics.</title>
        <authorList>
            <person name="Stein L.D."/>
            <person name="Bao Z."/>
            <person name="Blasiar D."/>
            <person name="Blumenthal T."/>
            <person name="Brent M.R."/>
            <person name="Chen N."/>
            <person name="Chinwalla A."/>
            <person name="Clarke L."/>
            <person name="Clee C."/>
            <person name="Coghlan A."/>
            <person name="Coulson A."/>
            <person name="D'Eustachio P."/>
            <person name="Fitch D.H."/>
            <person name="Fulton L.A."/>
            <person name="Fulton R.E."/>
            <person name="Griffiths-Jones S."/>
            <person name="Harris T.W."/>
            <person name="Hillier L.W."/>
            <person name="Kamath R."/>
            <person name="Kuwabara P.E."/>
            <person name="Mardis E.R."/>
            <person name="Marra M.A."/>
            <person name="Miner T.L."/>
            <person name="Minx P."/>
            <person name="Mullikin J.C."/>
            <person name="Plumb R.W."/>
            <person name="Rogers J."/>
            <person name="Schein J.E."/>
            <person name="Sohrmann M."/>
            <person name="Spieth J."/>
            <person name="Stajich J.E."/>
            <person name="Wei C."/>
            <person name="Willey D."/>
            <person name="Wilson R.K."/>
            <person name="Durbin R."/>
            <person name="Waterston R.H."/>
        </authorList>
    </citation>
    <scope>NUCLEOTIDE SEQUENCE [LARGE SCALE GENOMIC DNA]</scope>
    <source>
        <strain evidence="7 8">AF16</strain>
    </source>
</reference>
<evidence type="ECO:0000313" key="9">
    <source>
        <dbReference type="WormBase" id="CBG20813"/>
    </source>
</evidence>
<feature type="transmembrane region" description="Helical" evidence="6">
    <location>
        <begin position="101"/>
        <end position="124"/>
    </location>
</feature>
<dbReference type="InterPro" id="IPR004151">
    <property type="entry name" value="7TM_GPCR_serpentine_rcpt_Sre"/>
</dbReference>
<dbReference type="CTD" id="8573623"/>
<dbReference type="WormBase" id="CBG20813">
    <property type="protein sequence ID" value="CBP48919"/>
    <property type="gene ID" value="WBGene00039728"/>
</dbReference>